<evidence type="ECO:0000313" key="3">
    <source>
        <dbReference type="Proteomes" id="UP001221898"/>
    </source>
</evidence>
<sequence length="99" mass="10586">MHPAPAANHRRGCHSVVTKLAGCFCFTEGDVNQGFASMTKQPASAPMMLGAVQLAVVHTAEEEERRRRGGREEDAAVSHTPGGMAGHCPRIHSLLLKGR</sequence>
<dbReference type="AlphaFoldDB" id="A0AAD7RZS7"/>
<protein>
    <submittedName>
        <fullName evidence="2">Uncharacterized protein</fullName>
    </submittedName>
</protein>
<feature type="compositionally biased region" description="Basic and acidic residues" evidence="1">
    <location>
        <begin position="61"/>
        <end position="76"/>
    </location>
</feature>
<gene>
    <name evidence="2" type="ORF">AAFF_G00060910</name>
</gene>
<name>A0AAD7RZS7_9TELE</name>
<organism evidence="2 3">
    <name type="scientific">Aldrovandia affinis</name>
    <dbReference type="NCBI Taxonomy" id="143900"/>
    <lineage>
        <taxon>Eukaryota</taxon>
        <taxon>Metazoa</taxon>
        <taxon>Chordata</taxon>
        <taxon>Craniata</taxon>
        <taxon>Vertebrata</taxon>
        <taxon>Euteleostomi</taxon>
        <taxon>Actinopterygii</taxon>
        <taxon>Neopterygii</taxon>
        <taxon>Teleostei</taxon>
        <taxon>Notacanthiformes</taxon>
        <taxon>Halosauridae</taxon>
        <taxon>Aldrovandia</taxon>
    </lineage>
</organism>
<reference evidence="2" key="1">
    <citation type="journal article" date="2023" name="Science">
        <title>Genome structures resolve the early diversification of teleost fishes.</title>
        <authorList>
            <person name="Parey E."/>
            <person name="Louis A."/>
            <person name="Montfort J."/>
            <person name="Bouchez O."/>
            <person name="Roques C."/>
            <person name="Iampietro C."/>
            <person name="Lluch J."/>
            <person name="Castinel A."/>
            <person name="Donnadieu C."/>
            <person name="Desvignes T."/>
            <person name="Floi Bucao C."/>
            <person name="Jouanno E."/>
            <person name="Wen M."/>
            <person name="Mejri S."/>
            <person name="Dirks R."/>
            <person name="Jansen H."/>
            <person name="Henkel C."/>
            <person name="Chen W.J."/>
            <person name="Zahm M."/>
            <person name="Cabau C."/>
            <person name="Klopp C."/>
            <person name="Thompson A.W."/>
            <person name="Robinson-Rechavi M."/>
            <person name="Braasch I."/>
            <person name="Lecointre G."/>
            <person name="Bobe J."/>
            <person name="Postlethwait J.H."/>
            <person name="Berthelot C."/>
            <person name="Roest Crollius H."/>
            <person name="Guiguen Y."/>
        </authorList>
    </citation>
    <scope>NUCLEOTIDE SEQUENCE</scope>
    <source>
        <strain evidence="2">NC1722</strain>
    </source>
</reference>
<evidence type="ECO:0000313" key="2">
    <source>
        <dbReference type="EMBL" id="KAJ8393369.1"/>
    </source>
</evidence>
<proteinExistence type="predicted"/>
<evidence type="ECO:0000256" key="1">
    <source>
        <dbReference type="SAM" id="MobiDB-lite"/>
    </source>
</evidence>
<dbReference type="EMBL" id="JAINUG010000137">
    <property type="protein sequence ID" value="KAJ8393369.1"/>
    <property type="molecule type" value="Genomic_DNA"/>
</dbReference>
<dbReference type="Proteomes" id="UP001221898">
    <property type="component" value="Unassembled WGS sequence"/>
</dbReference>
<comment type="caution">
    <text evidence="2">The sequence shown here is derived from an EMBL/GenBank/DDBJ whole genome shotgun (WGS) entry which is preliminary data.</text>
</comment>
<keyword evidence="3" id="KW-1185">Reference proteome</keyword>
<feature type="region of interest" description="Disordered" evidence="1">
    <location>
        <begin position="61"/>
        <end position="89"/>
    </location>
</feature>
<accession>A0AAD7RZS7</accession>